<organism evidence="2 3">
    <name type="scientific">Xenophilus arseniciresistens</name>
    <dbReference type="NCBI Taxonomy" id="1283306"/>
    <lineage>
        <taxon>Bacteria</taxon>
        <taxon>Pseudomonadati</taxon>
        <taxon>Pseudomonadota</taxon>
        <taxon>Betaproteobacteria</taxon>
        <taxon>Burkholderiales</taxon>
        <taxon>Comamonadaceae</taxon>
        <taxon>Xenophilus</taxon>
    </lineage>
</organism>
<feature type="transmembrane region" description="Helical" evidence="1">
    <location>
        <begin position="20"/>
        <end position="36"/>
    </location>
</feature>
<feature type="transmembrane region" description="Helical" evidence="1">
    <location>
        <begin position="173"/>
        <end position="192"/>
    </location>
</feature>
<feature type="transmembrane region" description="Helical" evidence="1">
    <location>
        <begin position="374"/>
        <end position="396"/>
    </location>
</feature>
<evidence type="ECO:0008006" key="4">
    <source>
        <dbReference type="Google" id="ProtNLM"/>
    </source>
</evidence>
<feature type="transmembrane region" description="Helical" evidence="1">
    <location>
        <begin position="349"/>
        <end position="367"/>
    </location>
</feature>
<reference evidence="2" key="1">
    <citation type="submission" date="2023-01" db="EMBL/GenBank/DDBJ databases">
        <title>Xenophilus mangrovi sp. nov., isolated from soil of Mangrove nature reserve.</title>
        <authorList>
            <person name="Xu S."/>
            <person name="Liu Z."/>
            <person name="Xu Y."/>
        </authorList>
    </citation>
    <scope>NUCLEOTIDE SEQUENCE</scope>
    <source>
        <strain evidence="2">YW8</strain>
    </source>
</reference>
<feature type="transmembrane region" description="Helical" evidence="1">
    <location>
        <begin position="325"/>
        <end position="343"/>
    </location>
</feature>
<keyword evidence="3" id="KW-1185">Reference proteome</keyword>
<keyword evidence="1" id="KW-0812">Transmembrane</keyword>
<dbReference type="AlphaFoldDB" id="A0AAE3N9B1"/>
<feature type="transmembrane region" description="Helical" evidence="1">
    <location>
        <begin position="293"/>
        <end position="313"/>
    </location>
</feature>
<feature type="transmembrane region" description="Helical" evidence="1">
    <location>
        <begin position="450"/>
        <end position="473"/>
    </location>
</feature>
<evidence type="ECO:0000313" key="2">
    <source>
        <dbReference type="EMBL" id="MDA7416202.1"/>
    </source>
</evidence>
<evidence type="ECO:0000313" key="3">
    <source>
        <dbReference type="Proteomes" id="UP001212602"/>
    </source>
</evidence>
<feature type="transmembrane region" description="Helical" evidence="1">
    <location>
        <begin position="144"/>
        <end position="166"/>
    </location>
</feature>
<feature type="transmembrane region" description="Helical" evidence="1">
    <location>
        <begin position="250"/>
        <end position="273"/>
    </location>
</feature>
<name>A0AAE3N9B1_9BURK</name>
<protein>
    <recommendedName>
        <fullName evidence="4">4-amino-4-deoxy-L-arabinose transferase-like glycosyltransferase</fullName>
    </recommendedName>
</protein>
<accession>A0AAE3N9B1</accession>
<feature type="transmembrane region" description="Helical" evidence="1">
    <location>
        <begin position="79"/>
        <end position="96"/>
    </location>
</feature>
<feature type="transmembrane region" description="Helical" evidence="1">
    <location>
        <begin position="212"/>
        <end position="229"/>
    </location>
</feature>
<gene>
    <name evidence="2" type="ORF">PGB34_07465</name>
</gene>
<comment type="caution">
    <text evidence="2">The sequence shown here is derived from an EMBL/GenBank/DDBJ whole genome shotgun (WGS) entry which is preliminary data.</text>
</comment>
<dbReference type="Proteomes" id="UP001212602">
    <property type="component" value="Unassembled WGS sequence"/>
</dbReference>
<feature type="transmembrane region" description="Helical" evidence="1">
    <location>
        <begin position="416"/>
        <end position="438"/>
    </location>
</feature>
<proteinExistence type="predicted"/>
<sequence>MNNPTPAIVAQSAVRRLPRLALLLLCVAYLMPGLLGRGPWKSADVSSFGYMLALVGHPWDLTRWLEPMLLGHKPEIPALLPYWIGAWAIQLAPWWRPDLAVRVVYALMLWGTFSATWYAVYYLARTPGAQPVAFAFGGEAQPKDYARAIADGGLLALLASLGLAQLGHETTPALAQLFFGALMFYGVAAAPYRRLGPTLALLLGGLGMSLGGAPWLALVLGLGSLLLSLRERIQPGRASPGEDAGHGYDAAALAAMAAPLILGAGLAFGLQQFHWRIVWPGEGPASAGAQAGSLLRLFIWFTWPTWPLALWTLWRWRQQWLARHVALPLLFAGVIGIAAMLGAASDRVLLLALPALATLAAFALPTFRRSVSALVDWFTLLFFSGSALLIWLYWIAMQTGVPVKMASSVARLTPGYVAQFSLPIFLIAVAATLAWCWLVRWRTGRHRAALWKTLVLPAGGVTLCWLLLMTLWLPALDHALSYAPQVRAIQQHTGPAPRCVAELGVDRPQLAALSYHGNYTLQPINSHTECPWLVVKPEAVHLLQLIVDLHDWRLIGTFRRTSNASDDLLLYQRRPEAPLPEVPVIEPVIGP</sequence>
<dbReference type="EMBL" id="JAQIPB010000002">
    <property type="protein sequence ID" value="MDA7416202.1"/>
    <property type="molecule type" value="Genomic_DNA"/>
</dbReference>
<feature type="transmembrane region" description="Helical" evidence="1">
    <location>
        <begin position="103"/>
        <end position="124"/>
    </location>
</feature>
<keyword evidence="1" id="KW-1133">Transmembrane helix</keyword>
<keyword evidence="1" id="KW-0472">Membrane</keyword>
<evidence type="ECO:0000256" key="1">
    <source>
        <dbReference type="SAM" id="Phobius"/>
    </source>
</evidence>
<dbReference type="RefSeq" id="WP_271427431.1">
    <property type="nucleotide sequence ID" value="NZ_JAQIPB010000002.1"/>
</dbReference>